<gene>
    <name evidence="4" type="ORF">NP493_967g00040</name>
</gene>
<dbReference type="Gene3D" id="1.25.40.420">
    <property type="match status" value="1"/>
</dbReference>
<name>A0AAD9NL78_RIDPI</name>
<sequence>MKPEILTAIVDYIYTGEVELTVDNVESLVKACDVLQLDTLKTACESFMLKQVEPANCVGFFQFAASCHLDELQQKARRMMRSEFKIVAFTDDFKKLSCTELIEIIKDDNVSVASEDVVFDAVLGWIQHDLDNRKSFMETTIEHVRLPYCTSEYLQNMRDIYDLLTPKCFQYLHEAMAFHASSVHHHSSCRMVPRNNVRMKSCLVVVGGQTSSTHGGNKVNHLCKYYEEDTSCWKQLTTLPQSVGFMDSVCYTDRGLVVTGGSKGGAMDLCLLFDVATKKWEEMPPLITERYNHRSVSLGDCIYVVGGKDVDKKTLASVECLKLKSRQWSRLPDMAHAVCLPVIATYRNKLFVFGGRDGSSKDRRCTQVFDVTQNKWSSLSPMPVECYYGAAVTLNDSIYVVGGGARTCLKYSPASDVWTRLNRPQQDHSHAPAVVWRGSILLAAGKLAEQNPSAIEQFNPLTNTWSDSNISQLKKSLARHYMFNVDLYGL</sequence>
<dbReference type="InterPro" id="IPR000210">
    <property type="entry name" value="BTB/POZ_dom"/>
</dbReference>
<evidence type="ECO:0000313" key="4">
    <source>
        <dbReference type="EMBL" id="KAK2172376.1"/>
    </source>
</evidence>
<evidence type="ECO:0000256" key="2">
    <source>
        <dbReference type="ARBA" id="ARBA00022737"/>
    </source>
</evidence>
<dbReference type="EMBL" id="JAODUO010000967">
    <property type="protein sequence ID" value="KAK2172376.1"/>
    <property type="molecule type" value="Genomic_DNA"/>
</dbReference>
<protein>
    <recommendedName>
        <fullName evidence="3">BACK domain-containing protein</fullName>
    </recommendedName>
</protein>
<organism evidence="4 5">
    <name type="scientific">Ridgeia piscesae</name>
    <name type="common">Tubeworm</name>
    <dbReference type="NCBI Taxonomy" id="27915"/>
    <lineage>
        <taxon>Eukaryota</taxon>
        <taxon>Metazoa</taxon>
        <taxon>Spiralia</taxon>
        <taxon>Lophotrochozoa</taxon>
        <taxon>Annelida</taxon>
        <taxon>Polychaeta</taxon>
        <taxon>Sedentaria</taxon>
        <taxon>Canalipalpata</taxon>
        <taxon>Sabellida</taxon>
        <taxon>Siboglinidae</taxon>
        <taxon>Ridgeia</taxon>
    </lineage>
</organism>
<keyword evidence="1" id="KW-0880">Kelch repeat</keyword>
<comment type="caution">
    <text evidence="4">The sequence shown here is derived from an EMBL/GenBank/DDBJ whole genome shotgun (WGS) entry which is preliminary data.</text>
</comment>
<dbReference type="SMART" id="SM00612">
    <property type="entry name" value="Kelch"/>
    <property type="match status" value="5"/>
</dbReference>
<dbReference type="FunFam" id="1.25.40.420:FF:000001">
    <property type="entry name" value="Kelch-like family member 12"/>
    <property type="match status" value="1"/>
</dbReference>
<dbReference type="Pfam" id="PF07707">
    <property type="entry name" value="BACK"/>
    <property type="match status" value="1"/>
</dbReference>
<evidence type="ECO:0000259" key="3">
    <source>
        <dbReference type="SMART" id="SM00875"/>
    </source>
</evidence>
<evidence type="ECO:0000256" key="1">
    <source>
        <dbReference type="ARBA" id="ARBA00022441"/>
    </source>
</evidence>
<proteinExistence type="predicted"/>
<dbReference type="Gene3D" id="2.120.10.80">
    <property type="entry name" value="Kelch-type beta propeller"/>
    <property type="match status" value="1"/>
</dbReference>
<dbReference type="Pfam" id="PF24681">
    <property type="entry name" value="Kelch_KLHDC2_KLHL20_DRC7"/>
    <property type="match status" value="1"/>
</dbReference>
<dbReference type="PANTHER" id="PTHR45632:SF5">
    <property type="entry name" value="KELCH-LIKE PROTEIN 22"/>
    <property type="match status" value="1"/>
</dbReference>
<dbReference type="Pfam" id="PF00651">
    <property type="entry name" value="BTB"/>
    <property type="match status" value="1"/>
</dbReference>
<dbReference type="InterPro" id="IPR011705">
    <property type="entry name" value="BACK"/>
</dbReference>
<dbReference type="PANTHER" id="PTHR45632">
    <property type="entry name" value="LD33804P"/>
    <property type="match status" value="1"/>
</dbReference>
<dbReference type="SUPFAM" id="SSF117281">
    <property type="entry name" value="Kelch motif"/>
    <property type="match status" value="1"/>
</dbReference>
<dbReference type="Gene3D" id="3.30.710.10">
    <property type="entry name" value="Potassium Channel Kv1.1, Chain A"/>
    <property type="match status" value="1"/>
</dbReference>
<dbReference type="InterPro" id="IPR011333">
    <property type="entry name" value="SKP1/BTB/POZ_sf"/>
</dbReference>
<evidence type="ECO:0000313" key="5">
    <source>
        <dbReference type="Proteomes" id="UP001209878"/>
    </source>
</evidence>
<keyword evidence="5" id="KW-1185">Reference proteome</keyword>
<reference evidence="4" key="1">
    <citation type="journal article" date="2023" name="Mol. Biol. Evol.">
        <title>Third-Generation Sequencing Reveals the Adaptive Role of the Epigenome in Three Deep-Sea Polychaetes.</title>
        <authorList>
            <person name="Perez M."/>
            <person name="Aroh O."/>
            <person name="Sun Y."/>
            <person name="Lan Y."/>
            <person name="Juniper S.K."/>
            <person name="Young C.R."/>
            <person name="Angers B."/>
            <person name="Qian P.Y."/>
        </authorList>
    </citation>
    <scope>NUCLEOTIDE SEQUENCE</scope>
    <source>
        <strain evidence="4">R07B-5</strain>
    </source>
</reference>
<dbReference type="Proteomes" id="UP001209878">
    <property type="component" value="Unassembled WGS sequence"/>
</dbReference>
<accession>A0AAD9NL78</accession>
<feature type="domain" description="BACK" evidence="3">
    <location>
        <begin position="57"/>
        <end position="158"/>
    </location>
</feature>
<dbReference type="SUPFAM" id="SSF54695">
    <property type="entry name" value="POZ domain"/>
    <property type="match status" value="1"/>
</dbReference>
<keyword evidence="2" id="KW-0677">Repeat</keyword>
<dbReference type="SMART" id="SM00875">
    <property type="entry name" value="BACK"/>
    <property type="match status" value="1"/>
</dbReference>
<dbReference type="InterPro" id="IPR015915">
    <property type="entry name" value="Kelch-typ_b-propeller"/>
</dbReference>
<dbReference type="InterPro" id="IPR006652">
    <property type="entry name" value="Kelch_1"/>
</dbReference>
<dbReference type="AlphaFoldDB" id="A0AAD9NL78"/>